<evidence type="ECO:0000256" key="1">
    <source>
        <dbReference type="SAM" id="Coils"/>
    </source>
</evidence>
<dbReference type="InterPro" id="IPR040348">
    <property type="entry name" value="POLAR-like"/>
</dbReference>
<feature type="coiled-coil region" evidence="1">
    <location>
        <begin position="280"/>
        <end position="314"/>
    </location>
</feature>
<name>A0AAV1CHV8_OLDCO</name>
<dbReference type="Proteomes" id="UP001161247">
    <property type="component" value="Chromosome 2"/>
</dbReference>
<evidence type="ECO:0000313" key="3">
    <source>
        <dbReference type="Proteomes" id="UP001161247"/>
    </source>
</evidence>
<dbReference type="AlphaFoldDB" id="A0AAV1CHV8"/>
<gene>
    <name evidence="2" type="ORF">OLC1_LOCUS5728</name>
</gene>
<keyword evidence="1" id="KW-0175">Coiled coil</keyword>
<dbReference type="PANTHER" id="PTHR33476:SF22">
    <property type="entry name" value="PROTEIN POLAR LOCALIZATION DURING ASYMMETRIC DIVISION AND REDISTRIBUTION"/>
    <property type="match status" value="1"/>
</dbReference>
<evidence type="ECO:0000313" key="2">
    <source>
        <dbReference type="EMBL" id="CAI9094605.1"/>
    </source>
</evidence>
<sequence>MYQKGSGYSMDPFTAATEACRRRKKGGKNGRTSTATCFSPWSVISCWFQIRRSKHGTINLDEEDTEHDIAFDCLDDPVSSSNSALELPGDHKKEASFSLGVGIGLMYLMATNKNEISKLVELCQRMETMIQNFNRELGNDQRNDANISYSYSTPKAQIFPNQPTDHLSIQDCPSYSWEQENSNSEITSTSYQNSYTRVKGKGKKLEMDQLEAELEAELESLQLHLDDEVVLNYSHQNHSEIVIEESALEESNVANLIEVNEELGMENTEHQGVHPRELERKLLELQQVRQEERIRELESALENAVHTIHQNEKDISWWKDTARIVFKNSDHRTLQNSNLHLEN</sequence>
<dbReference type="PANTHER" id="PTHR33476">
    <property type="entry name" value="EMB|CAB62613.1"/>
    <property type="match status" value="1"/>
</dbReference>
<dbReference type="GO" id="GO:0008356">
    <property type="term" value="P:asymmetric cell division"/>
    <property type="evidence" value="ECO:0007669"/>
    <property type="project" value="InterPro"/>
</dbReference>
<dbReference type="EMBL" id="OX459119">
    <property type="protein sequence ID" value="CAI9094605.1"/>
    <property type="molecule type" value="Genomic_DNA"/>
</dbReference>
<proteinExistence type="predicted"/>
<organism evidence="2 3">
    <name type="scientific">Oldenlandia corymbosa var. corymbosa</name>
    <dbReference type="NCBI Taxonomy" id="529605"/>
    <lineage>
        <taxon>Eukaryota</taxon>
        <taxon>Viridiplantae</taxon>
        <taxon>Streptophyta</taxon>
        <taxon>Embryophyta</taxon>
        <taxon>Tracheophyta</taxon>
        <taxon>Spermatophyta</taxon>
        <taxon>Magnoliopsida</taxon>
        <taxon>eudicotyledons</taxon>
        <taxon>Gunneridae</taxon>
        <taxon>Pentapetalae</taxon>
        <taxon>asterids</taxon>
        <taxon>lamiids</taxon>
        <taxon>Gentianales</taxon>
        <taxon>Rubiaceae</taxon>
        <taxon>Rubioideae</taxon>
        <taxon>Spermacoceae</taxon>
        <taxon>Hedyotis-Oldenlandia complex</taxon>
        <taxon>Oldenlandia</taxon>
    </lineage>
</organism>
<protein>
    <submittedName>
        <fullName evidence="2">OLC1v1030369C1</fullName>
    </submittedName>
</protein>
<reference evidence="2" key="1">
    <citation type="submission" date="2023-03" db="EMBL/GenBank/DDBJ databases">
        <authorList>
            <person name="Julca I."/>
        </authorList>
    </citation>
    <scope>NUCLEOTIDE SEQUENCE</scope>
</reference>
<keyword evidence="3" id="KW-1185">Reference proteome</keyword>
<accession>A0AAV1CHV8</accession>